<sequence length="810" mass="91414">MLDNSLLTISKPSRYVNHEINSVHKPKEGRLSFCLAFPDVYEVGMSHIGFKMLYERLNSSDLIVCERFFMPWTDAVAELKEKVFVSLESGTGLKSFDILGFSLQYELSYTNVLHSMKYAGISYFSAERGEDDPIVTAGGSCVMNPMPLKEIIDVFFIGEMEGEIVSVFETLAGMKGQSRRAKLEYLNSLSYTYVPLIQPDKTVKRNIYTGFSEDVTINSLIVPMMPAVQDRVAVEISRGCTRGCRFCQAGYIYRPSRERSIETIAKDALCQLASSGYMEVSMLSLSAADYSRLEELLVTMTRLISAEGSSLSLPSIRADRIQDFIFRELAKVRKSGFTIAPEAGSQRLRNIINKNLSEEDIISAVLKAADAGWNGAKLYFMIGLPFETDEDVLSIADLAFKVKRAAGKGRFDIKVSASNFVPKPHTPFQVFPQNTASELRRKQMLLADKLKSYRMRLSWHDVEQSVMEGVFSRGDERLGRVLALAADRGLMFDGWSECFDSNAWKQVFRDLDLTMEEFASREFHKGDSLPWSGIDSGVEVSYFEDEYEKARTEAVTADCREDACTSCGVCDFKNVLNVYAGDKLPEEPPQPEQEETFHYVFYIEKRKAGKFLSAIESIRLFTHAARIAEIKLAFTHGFNPQPKMRYLIPPPVGIECACDLLALECGRLNNFGEVQKKINRILPDGVKVKRIIPYKVNEKRVSFAGRYRLGGELPSMLDKLAAEDKAYYIKKDKKGRDKKVELAEFMLHRSGDEVILLSGETGSFNLLEFFAYHGLSRAELDVERKNLYMFQKPRPEKSSGSEDEGEDDEG</sequence>
<organism evidence="3 4">
    <name type="scientific">Geovibrio thiophilus</name>
    <dbReference type="NCBI Taxonomy" id="139438"/>
    <lineage>
        <taxon>Bacteria</taxon>
        <taxon>Pseudomonadati</taxon>
        <taxon>Deferribacterota</taxon>
        <taxon>Deferribacteres</taxon>
        <taxon>Deferribacterales</taxon>
        <taxon>Geovibrionaceae</taxon>
        <taxon>Geovibrio</taxon>
    </lineage>
</organism>
<dbReference type="NCBIfam" id="TIGR03960">
    <property type="entry name" value="rSAM_fuse_unch"/>
    <property type="match status" value="1"/>
</dbReference>
<feature type="domain" description="Radical SAM core" evidence="2">
    <location>
        <begin position="226"/>
        <end position="461"/>
    </location>
</feature>
<dbReference type="PANTHER" id="PTHR42731">
    <property type="entry name" value="SLL1084 PROTEIN"/>
    <property type="match status" value="1"/>
</dbReference>
<evidence type="ECO:0000313" key="4">
    <source>
        <dbReference type="Proteomes" id="UP000287502"/>
    </source>
</evidence>
<protein>
    <submittedName>
        <fullName evidence="3">TIGR03960 family B12-binding radical SAM protein</fullName>
    </submittedName>
</protein>
<dbReference type="InterPro" id="IPR007197">
    <property type="entry name" value="rSAM"/>
</dbReference>
<dbReference type="SUPFAM" id="SSF102114">
    <property type="entry name" value="Radical SAM enzymes"/>
    <property type="match status" value="1"/>
</dbReference>
<dbReference type="GO" id="GO:0051536">
    <property type="term" value="F:iron-sulfur cluster binding"/>
    <property type="evidence" value="ECO:0007669"/>
    <property type="project" value="InterPro"/>
</dbReference>
<evidence type="ECO:0000256" key="1">
    <source>
        <dbReference type="SAM" id="MobiDB-lite"/>
    </source>
</evidence>
<dbReference type="CDD" id="cd01335">
    <property type="entry name" value="Radical_SAM"/>
    <property type="match status" value="1"/>
</dbReference>
<dbReference type="Pfam" id="PF19864">
    <property type="entry name" value="Radical_SAM_N2"/>
    <property type="match status" value="1"/>
</dbReference>
<evidence type="ECO:0000259" key="2">
    <source>
        <dbReference type="PROSITE" id="PS51918"/>
    </source>
</evidence>
<name>A0A3R5UUU0_9BACT</name>
<dbReference type="AlphaFoldDB" id="A0A3R5UUU0"/>
<dbReference type="SFLD" id="SFLDS00029">
    <property type="entry name" value="Radical_SAM"/>
    <property type="match status" value="1"/>
</dbReference>
<dbReference type="EMBL" id="CP035108">
    <property type="protein sequence ID" value="QAR33170.1"/>
    <property type="molecule type" value="Genomic_DNA"/>
</dbReference>
<accession>A0A3R5UUU0</accession>
<dbReference type="OrthoDB" id="9806827at2"/>
<dbReference type="InterPro" id="IPR045784">
    <property type="entry name" value="Radical_SAM_N2"/>
</dbReference>
<dbReference type="KEGG" id="gtl:EP073_07075"/>
<dbReference type="Pfam" id="PF10105">
    <property type="entry name" value="DUF2344"/>
    <property type="match status" value="1"/>
</dbReference>
<dbReference type="InterPro" id="IPR018768">
    <property type="entry name" value="DUF2344"/>
</dbReference>
<dbReference type="InterPro" id="IPR006638">
    <property type="entry name" value="Elp3/MiaA/NifB-like_rSAM"/>
</dbReference>
<keyword evidence="4" id="KW-1185">Reference proteome</keyword>
<dbReference type="Gene3D" id="3.80.30.20">
    <property type="entry name" value="tm_1862 like domain"/>
    <property type="match status" value="1"/>
</dbReference>
<dbReference type="GO" id="GO:0003824">
    <property type="term" value="F:catalytic activity"/>
    <property type="evidence" value="ECO:0007669"/>
    <property type="project" value="InterPro"/>
</dbReference>
<dbReference type="InterPro" id="IPR023404">
    <property type="entry name" value="rSAM_horseshoe"/>
</dbReference>
<dbReference type="Pfam" id="PF04055">
    <property type="entry name" value="Radical_SAM"/>
    <property type="match status" value="1"/>
</dbReference>
<dbReference type="SFLD" id="SFLDG01082">
    <property type="entry name" value="B12-binding_domain_containing"/>
    <property type="match status" value="1"/>
</dbReference>
<reference evidence="3 4" key="1">
    <citation type="submission" date="2019-01" db="EMBL/GenBank/DDBJ databases">
        <title>Geovibrio thiophilus DSM 11263, complete genome.</title>
        <authorList>
            <person name="Spring S."/>
            <person name="Bunk B."/>
            <person name="Sproer C."/>
        </authorList>
    </citation>
    <scope>NUCLEOTIDE SEQUENCE [LARGE SCALE GENOMIC DNA]</scope>
    <source>
        <strain evidence="3 4">DSM 11263</strain>
    </source>
</reference>
<dbReference type="PANTHER" id="PTHR42731:SF1">
    <property type="entry name" value="RADICAL SAM DOMAIN PROTEIN"/>
    <property type="match status" value="1"/>
</dbReference>
<dbReference type="PROSITE" id="PS51918">
    <property type="entry name" value="RADICAL_SAM"/>
    <property type="match status" value="1"/>
</dbReference>
<dbReference type="RefSeq" id="WP_128466456.1">
    <property type="nucleotide sequence ID" value="NZ_CP035108.1"/>
</dbReference>
<dbReference type="SMART" id="SM00729">
    <property type="entry name" value="Elp3"/>
    <property type="match status" value="1"/>
</dbReference>
<gene>
    <name evidence="3" type="ORF">EP073_07075</name>
</gene>
<proteinExistence type="predicted"/>
<dbReference type="NCBIfam" id="TIGR03936">
    <property type="entry name" value="sam_1_link_chp"/>
    <property type="match status" value="1"/>
</dbReference>
<feature type="region of interest" description="Disordered" evidence="1">
    <location>
        <begin position="791"/>
        <end position="810"/>
    </location>
</feature>
<evidence type="ECO:0000313" key="3">
    <source>
        <dbReference type="EMBL" id="QAR33170.1"/>
    </source>
</evidence>
<feature type="compositionally biased region" description="Acidic residues" evidence="1">
    <location>
        <begin position="801"/>
        <end position="810"/>
    </location>
</feature>
<dbReference type="Proteomes" id="UP000287502">
    <property type="component" value="Chromosome"/>
</dbReference>
<dbReference type="InterPro" id="IPR023862">
    <property type="entry name" value="CHP03960_rSAM"/>
</dbReference>
<dbReference type="InterPro" id="IPR058240">
    <property type="entry name" value="rSAM_sf"/>
</dbReference>